<dbReference type="PANTHER" id="PTHR31689:SF0">
    <property type="entry name" value="DIAMINOPIMELATE EPIMERASE"/>
    <property type="match status" value="1"/>
</dbReference>
<accession>A0A9X7FU18</accession>
<feature type="active site" description="Proton donor" evidence="3">
    <location>
        <position position="77"/>
    </location>
</feature>
<name>A0A9X7FU18_BACTU</name>
<sequence length="277" mass="31140">MLDLRTIPFWKMHAFGNDFVLIDCLDNNYPITDSLIKRILDRKFGIGADDLILLSNSTKADYKMKVMNPDGSEAPMCGNALLCVGKYIYSKSKVCPKHWTIETFSGIRTITPINEENQLKLRLSMGKPNFNRASKEIFETVKVGPEDILFVSVNTGTPHAVVFVNNLDEYPVSLVGKQIEHHPRFPDTTNVMFVLVEDYDSISIRCWERGGTGESLACGTGACASAYISTLLNYTRNSVRVKFQIGEAKVWIEDDNEISLTGQAEFVYSGQWETRNS</sequence>
<feature type="site" description="Could be important to modulate the pK values of the two catalytic cysteine residues" evidence="3">
    <location>
        <position position="159"/>
    </location>
</feature>
<dbReference type="InterPro" id="IPR001653">
    <property type="entry name" value="DAP_epimerase_DapF"/>
</dbReference>
<feature type="binding site" evidence="3">
    <location>
        <begin position="78"/>
        <end position="79"/>
    </location>
    <ligand>
        <name>substrate</name>
    </ligand>
</feature>
<comment type="pathway">
    <text evidence="3">Amino-acid biosynthesis; L-lysine biosynthesis via DAP pathway; DL-2,6-diaminopimelate from LL-2,6-diaminopimelate: step 1/1.</text>
</comment>
<gene>
    <name evidence="3" type="primary">dapF</name>
    <name evidence="5" type="ORF">COK72_24070</name>
</gene>
<keyword evidence="2 3" id="KW-0413">Isomerase</keyword>
<comment type="subcellular location">
    <subcellularLocation>
        <location evidence="3">Cytoplasm</location>
    </subcellularLocation>
</comment>
<evidence type="ECO:0000313" key="6">
    <source>
        <dbReference type="Proteomes" id="UP000226106"/>
    </source>
</evidence>
<comment type="caution">
    <text evidence="5">The sequence shown here is derived from an EMBL/GenBank/DDBJ whole genome shotgun (WGS) entry which is preliminary data.</text>
</comment>
<protein>
    <recommendedName>
        <fullName evidence="3 4">Diaminopimelate epimerase</fullName>
        <shortName evidence="3">DAP epimerase</shortName>
        <ecNumber evidence="3 4">5.1.1.7</ecNumber>
    </recommendedName>
    <alternativeName>
        <fullName evidence="3">PLP-independent amino acid racemase</fullName>
    </alternativeName>
</protein>
<dbReference type="RefSeq" id="WP_098640965.1">
    <property type="nucleotide sequence ID" value="NZ_JAOTPC010000002.1"/>
</dbReference>
<comment type="function">
    <text evidence="3">Catalyzes the stereoinversion of LL-2,6-diaminopimelate (L,L-DAP) to meso-diaminopimelate (meso-DAP), a precursor of L-lysine and an essential component of the bacterial peptidoglycan.</text>
</comment>
<comment type="caution">
    <text evidence="3">Lacks conserved residue(s) required for the propagation of feature annotation.</text>
</comment>
<dbReference type="Proteomes" id="UP000226106">
    <property type="component" value="Unassembled WGS sequence"/>
</dbReference>
<comment type="catalytic activity">
    <reaction evidence="3">
        <text>(2S,6S)-2,6-diaminopimelate = meso-2,6-diaminopimelate</text>
        <dbReference type="Rhea" id="RHEA:15393"/>
        <dbReference type="ChEBI" id="CHEBI:57609"/>
        <dbReference type="ChEBI" id="CHEBI:57791"/>
        <dbReference type="EC" id="5.1.1.7"/>
    </reaction>
</comment>
<dbReference type="AlphaFoldDB" id="A0A9X7FU18"/>
<dbReference type="GO" id="GO:0005829">
    <property type="term" value="C:cytosol"/>
    <property type="evidence" value="ECO:0007669"/>
    <property type="project" value="TreeGrafter"/>
</dbReference>
<keyword evidence="3" id="KW-0963">Cytoplasm</keyword>
<evidence type="ECO:0000256" key="2">
    <source>
        <dbReference type="ARBA" id="ARBA00023235"/>
    </source>
</evidence>
<feature type="binding site" evidence="3">
    <location>
        <begin position="208"/>
        <end position="209"/>
    </location>
    <ligand>
        <name>substrate</name>
    </ligand>
</feature>
<dbReference type="GO" id="GO:0009089">
    <property type="term" value="P:lysine biosynthetic process via diaminopimelate"/>
    <property type="evidence" value="ECO:0007669"/>
    <property type="project" value="UniProtKB-UniRule"/>
</dbReference>
<feature type="binding site" evidence="3">
    <location>
        <position position="68"/>
    </location>
    <ligand>
        <name>substrate</name>
    </ligand>
</feature>
<comment type="subunit">
    <text evidence="3">Homodimer.</text>
</comment>
<feature type="binding site" evidence="3">
    <location>
        <position position="190"/>
    </location>
    <ligand>
        <name>substrate</name>
    </ligand>
</feature>
<feature type="site" description="Could be important to modulate the pK values of the two catalytic cysteine residues" evidence="3">
    <location>
        <position position="208"/>
    </location>
</feature>
<dbReference type="Pfam" id="PF01678">
    <property type="entry name" value="DAP_epimerase"/>
    <property type="match status" value="2"/>
</dbReference>
<dbReference type="EC" id="5.1.1.7" evidence="3 4"/>
<evidence type="ECO:0000256" key="3">
    <source>
        <dbReference type="HAMAP-Rule" id="MF_00197"/>
    </source>
</evidence>
<proteinExistence type="inferred from homology"/>
<evidence type="ECO:0000256" key="1">
    <source>
        <dbReference type="ARBA" id="ARBA00010219"/>
    </source>
</evidence>
<dbReference type="NCBIfam" id="TIGR00652">
    <property type="entry name" value="DapF"/>
    <property type="match status" value="1"/>
</dbReference>
<dbReference type="Gene3D" id="3.10.310.10">
    <property type="entry name" value="Diaminopimelate Epimerase, Chain A, domain 1"/>
    <property type="match status" value="2"/>
</dbReference>
<dbReference type="GO" id="GO:0008837">
    <property type="term" value="F:diaminopimelate epimerase activity"/>
    <property type="evidence" value="ECO:0007669"/>
    <property type="project" value="UniProtKB-UniRule"/>
</dbReference>
<keyword evidence="3" id="KW-0457">Lysine biosynthesis</keyword>
<feature type="active site" description="Proton acceptor" evidence="3">
    <location>
        <position position="218"/>
    </location>
</feature>
<dbReference type="SUPFAM" id="SSF54506">
    <property type="entry name" value="Diaminopimelate epimerase-like"/>
    <property type="match status" value="2"/>
</dbReference>
<feature type="binding site" evidence="3">
    <location>
        <position position="17"/>
    </location>
    <ligand>
        <name>substrate</name>
    </ligand>
</feature>
<feature type="binding site" evidence="3">
    <location>
        <begin position="219"/>
        <end position="220"/>
    </location>
    <ligand>
        <name>substrate</name>
    </ligand>
</feature>
<dbReference type="EMBL" id="NVCO01000085">
    <property type="protein sequence ID" value="PFT39268.1"/>
    <property type="molecule type" value="Genomic_DNA"/>
</dbReference>
<organism evidence="5 6">
    <name type="scientific">Bacillus thuringiensis</name>
    <dbReference type="NCBI Taxonomy" id="1428"/>
    <lineage>
        <taxon>Bacteria</taxon>
        <taxon>Bacillati</taxon>
        <taxon>Bacillota</taxon>
        <taxon>Bacilli</taxon>
        <taxon>Bacillales</taxon>
        <taxon>Bacillaceae</taxon>
        <taxon>Bacillus</taxon>
        <taxon>Bacillus cereus group</taxon>
    </lineage>
</organism>
<evidence type="ECO:0000256" key="4">
    <source>
        <dbReference type="NCBIfam" id="TIGR00652"/>
    </source>
</evidence>
<keyword evidence="3" id="KW-0028">Amino-acid biosynthesis</keyword>
<reference evidence="5 6" key="1">
    <citation type="submission" date="2017-09" db="EMBL/GenBank/DDBJ databases">
        <title>Large-scale bioinformatics analysis of Bacillus genomes uncovers conserved roles of natural products in bacterial physiology.</title>
        <authorList>
            <consortium name="Agbiome Team Llc"/>
            <person name="Bleich R.M."/>
            <person name="Grubbs K.J."/>
            <person name="Santa Maria K.C."/>
            <person name="Allen S.E."/>
            <person name="Farag S."/>
            <person name="Shank E.A."/>
            <person name="Bowers A."/>
        </authorList>
    </citation>
    <scope>NUCLEOTIDE SEQUENCE [LARGE SCALE GENOMIC DNA]</scope>
    <source>
        <strain evidence="5 6">AFS065400</strain>
    </source>
</reference>
<dbReference type="PANTHER" id="PTHR31689">
    <property type="entry name" value="DIAMINOPIMELATE EPIMERASE, CHLOROPLASTIC"/>
    <property type="match status" value="1"/>
</dbReference>
<evidence type="ECO:0000313" key="5">
    <source>
        <dbReference type="EMBL" id="PFT39268.1"/>
    </source>
</evidence>
<comment type="similarity">
    <text evidence="1 3">Belongs to the diaminopimelate epimerase family.</text>
</comment>
<dbReference type="HAMAP" id="MF_00197">
    <property type="entry name" value="DAP_epimerase"/>
    <property type="match status" value="1"/>
</dbReference>